<organism evidence="3 4">
    <name type="scientific">Mycena chlorophos</name>
    <name type="common">Agaric fungus</name>
    <name type="synonym">Agaricus chlorophos</name>
    <dbReference type="NCBI Taxonomy" id="658473"/>
    <lineage>
        <taxon>Eukaryota</taxon>
        <taxon>Fungi</taxon>
        <taxon>Dikarya</taxon>
        <taxon>Basidiomycota</taxon>
        <taxon>Agaricomycotina</taxon>
        <taxon>Agaricomycetes</taxon>
        <taxon>Agaricomycetidae</taxon>
        <taxon>Agaricales</taxon>
        <taxon>Marasmiineae</taxon>
        <taxon>Mycenaceae</taxon>
        <taxon>Mycena</taxon>
    </lineage>
</organism>
<accession>A0ABQ0L4I0</accession>
<evidence type="ECO:0000256" key="1">
    <source>
        <dbReference type="SAM" id="Phobius"/>
    </source>
</evidence>
<gene>
    <name evidence="3" type="ORF">MCHLO_03597</name>
</gene>
<feature type="chain" id="PRO_5047400920" evidence="2">
    <location>
        <begin position="24"/>
        <end position="305"/>
    </location>
</feature>
<feature type="signal peptide" evidence="2">
    <location>
        <begin position="1"/>
        <end position="23"/>
    </location>
</feature>
<keyword evidence="4" id="KW-1185">Reference proteome</keyword>
<keyword evidence="1" id="KW-0812">Transmembrane</keyword>
<keyword evidence="2" id="KW-0732">Signal</keyword>
<feature type="transmembrane region" description="Helical" evidence="1">
    <location>
        <begin position="141"/>
        <end position="160"/>
    </location>
</feature>
<keyword evidence="1" id="KW-0472">Membrane</keyword>
<proteinExistence type="predicted"/>
<evidence type="ECO:0000256" key="2">
    <source>
        <dbReference type="SAM" id="SignalP"/>
    </source>
</evidence>
<protein>
    <submittedName>
        <fullName evidence="3">Uncharacterized protein</fullName>
    </submittedName>
</protein>
<dbReference type="EMBL" id="DF842131">
    <property type="protein sequence ID" value="GAT46054.1"/>
    <property type="molecule type" value="Genomic_DNA"/>
</dbReference>
<name>A0ABQ0L4I0_MYCCL</name>
<dbReference type="Proteomes" id="UP000815677">
    <property type="component" value="Unassembled WGS sequence"/>
</dbReference>
<sequence>MHLLWVLTTLLMFITSLFSPAMGQQKIHNQLPTDQLCTPAGECVACPPDEINEPYCQPFGSRRLMHCANGTAPSPIYHSSSPPSLDSPEGAAAHLLENPPLLDDRAVLPYAEQQIRQHTHDGETLAWASCGRIVAQERGDFIEFVACNVLFAAVALFGVFTRARRMRMMQARQLAARIGMPAGLEDWWASLLVLFGLRTLLELDAVSDAPELPDLFHSQKIEDECRARASPQLVAASHARFKSQVTPKVLKSARCTNLRPRLDLPLDLQVSVFELAGLAMGPGASEKIRFASVPRLLTLSSKPTA</sequence>
<evidence type="ECO:0000313" key="4">
    <source>
        <dbReference type="Proteomes" id="UP000815677"/>
    </source>
</evidence>
<keyword evidence="1" id="KW-1133">Transmembrane helix</keyword>
<reference evidence="3" key="1">
    <citation type="submission" date="2014-09" db="EMBL/GenBank/DDBJ databases">
        <title>Genome sequence of the luminous mushroom Mycena chlorophos for searching fungal bioluminescence genes.</title>
        <authorList>
            <person name="Tanaka Y."/>
            <person name="Kasuga D."/>
            <person name="Oba Y."/>
            <person name="Hase S."/>
            <person name="Sato K."/>
            <person name="Oba Y."/>
            <person name="Sakakibara Y."/>
        </authorList>
    </citation>
    <scope>NUCLEOTIDE SEQUENCE</scope>
</reference>
<evidence type="ECO:0000313" key="3">
    <source>
        <dbReference type="EMBL" id="GAT46054.1"/>
    </source>
</evidence>